<evidence type="ECO:0000313" key="2">
    <source>
        <dbReference type="EMBL" id="KAF2435045.1"/>
    </source>
</evidence>
<feature type="region of interest" description="Disordered" evidence="1">
    <location>
        <begin position="262"/>
        <end position="291"/>
    </location>
</feature>
<feature type="compositionally biased region" description="Polar residues" evidence="1">
    <location>
        <begin position="262"/>
        <end position="271"/>
    </location>
</feature>
<proteinExistence type="predicted"/>
<gene>
    <name evidence="2" type="ORF">EJ08DRAFT_675472</name>
</gene>
<dbReference type="EMBL" id="MU007014">
    <property type="protein sequence ID" value="KAF2435045.1"/>
    <property type="molecule type" value="Genomic_DNA"/>
</dbReference>
<feature type="compositionally biased region" description="Low complexity" evidence="1">
    <location>
        <begin position="343"/>
        <end position="354"/>
    </location>
</feature>
<feature type="compositionally biased region" description="Polar residues" evidence="1">
    <location>
        <begin position="315"/>
        <end position="331"/>
    </location>
</feature>
<reference evidence="2" key="1">
    <citation type="journal article" date="2020" name="Stud. Mycol.">
        <title>101 Dothideomycetes genomes: a test case for predicting lifestyles and emergence of pathogens.</title>
        <authorList>
            <person name="Haridas S."/>
            <person name="Albert R."/>
            <person name="Binder M."/>
            <person name="Bloem J."/>
            <person name="Labutti K."/>
            <person name="Salamov A."/>
            <person name="Andreopoulos B."/>
            <person name="Baker S."/>
            <person name="Barry K."/>
            <person name="Bills G."/>
            <person name="Bluhm B."/>
            <person name="Cannon C."/>
            <person name="Castanera R."/>
            <person name="Culley D."/>
            <person name="Daum C."/>
            <person name="Ezra D."/>
            <person name="Gonzalez J."/>
            <person name="Henrissat B."/>
            <person name="Kuo A."/>
            <person name="Liang C."/>
            <person name="Lipzen A."/>
            <person name="Lutzoni F."/>
            <person name="Magnuson J."/>
            <person name="Mondo S."/>
            <person name="Nolan M."/>
            <person name="Ohm R."/>
            <person name="Pangilinan J."/>
            <person name="Park H.-J."/>
            <person name="Ramirez L."/>
            <person name="Alfaro M."/>
            <person name="Sun H."/>
            <person name="Tritt A."/>
            <person name="Yoshinaga Y."/>
            <person name="Zwiers L.-H."/>
            <person name="Turgeon B."/>
            <person name="Goodwin S."/>
            <person name="Spatafora J."/>
            <person name="Crous P."/>
            <person name="Grigoriev I."/>
        </authorList>
    </citation>
    <scope>NUCLEOTIDE SEQUENCE</scope>
    <source>
        <strain evidence="2">CBS 130266</strain>
    </source>
</reference>
<feature type="region of interest" description="Disordered" evidence="1">
    <location>
        <begin position="30"/>
        <end position="54"/>
    </location>
</feature>
<feature type="region of interest" description="Disordered" evidence="1">
    <location>
        <begin position="309"/>
        <end position="354"/>
    </location>
</feature>
<evidence type="ECO:0000313" key="3">
    <source>
        <dbReference type="Proteomes" id="UP000800235"/>
    </source>
</evidence>
<name>A0A9P4P0I3_9PEZI</name>
<feature type="region of interest" description="Disordered" evidence="1">
    <location>
        <begin position="163"/>
        <end position="198"/>
    </location>
</feature>
<accession>A0A9P4P0I3</accession>
<keyword evidence="3" id="KW-1185">Reference proteome</keyword>
<organism evidence="2 3">
    <name type="scientific">Tothia fuscella</name>
    <dbReference type="NCBI Taxonomy" id="1048955"/>
    <lineage>
        <taxon>Eukaryota</taxon>
        <taxon>Fungi</taxon>
        <taxon>Dikarya</taxon>
        <taxon>Ascomycota</taxon>
        <taxon>Pezizomycotina</taxon>
        <taxon>Dothideomycetes</taxon>
        <taxon>Pleosporomycetidae</taxon>
        <taxon>Venturiales</taxon>
        <taxon>Cylindrosympodiaceae</taxon>
        <taxon>Tothia</taxon>
    </lineage>
</organism>
<comment type="caution">
    <text evidence="2">The sequence shown here is derived from an EMBL/GenBank/DDBJ whole genome shotgun (WGS) entry which is preliminary data.</text>
</comment>
<feature type="region of interest" description="Disordered" evidence="1">
    <location>
        <begin position="413"/>
        <end position="453"/>
    </location>
</feature>
<protein>
    <submittedName>
        <fullName evidence="2">Uncharacterized protein</fullName>
    </submittedName>
</protein>
<evidence type="ECO:0000256" key="1">
    <source>
        <dbReference type="SAM" id="MobiDB-lite"/>
    </source>
</evidence>
<dbReference type="OrthoDB" id="5327145at2759"/>
<sequence length="453" mass="47284">MFARALADQENAVHAHQTAAAAKPLNAGVKGLNAKTPGNRAPKTPFKIPLNDENALGGPAGKSILKTNGKGGGGDKVFGTVKKGGMGGDKNNVFVTPAGPRNRAPLGAKTTNARALQTPGLGGAEVSPEKSGGLKTVSPRLRRAKVKVHQAEVVAVTGEVEEREREIEYMPPRAKPLPDYPSDDEFGPDKTFPQFNPENFTRGWASVYTTDDNGVSFAAKRDAEFEAKTNAYTDDLLKKSMDDSLGHLDRSVMDDLQILPSPTKSAVSTDSPPKKFQPAMKKPSMKLSAPPTLTAKSAATALGRTPKAAGIPSYAASTGTTKPKIPSSTTGILGRKIRPTVTRAPPSGARQAAAVAASHSTLGYAKGRAASQGLKKPLSSIFKDETTVVPATAAAAPKKDAVRELEDIVHAREEAANANAGDDDDDFFGGGGGVSLTAGEEDEEEFQLSVPSL</sequence>
<dbReference type="Proteomes" id="UP000800235">
    <property type="component" value="Unassembled WGS sequence"/>
</dbReference>
<dbReference type="AlphaFoldDB" id="A0A9P4P0I3"/>